<dbReference type="GO" id="GO:0015074">
    <property type="term" value="P:DNA integration"/>
    <property type="evidence" value="ECO:0007669"/>
    <property type="project" value="UniProtKB-KW"/>
</dbReference>
<dbReference type="Proteomes" id="UP000009220">
    <property type="component" value="Chromosome"/>
</dbReference>
<dbReference type="Gene3D" id="1.10.150.130">
    <property type="match status" value="1"/>
</dbReference>
<evidence type="ECO:0000259" key="5">
    <source>
        <dbReference type="PROSITE" id="PS51898"/>
    </source>
</evidence>
<dbReference type="PANTHER" id="PTHR30349">
    <property type="entry name" value="PHAGE INTEGRASE-RELATED"/>
    <property type="match status" value="1"/>
</dbReference>
<dbReference type="RefSeq" id="WP_014027895.1">
    <property type="nucleotide sequence ID" value="NC_015942.1"/>
</dbReference>
<dbReference type="InterPro" id="IPR013762">
    <property type="entry name" value="Integrase-like_cat_sf"/>
</dbReference>
<keyword evidence="1" id="KW-0229">DNA integration</keyword>
<protein>
    <submittedName>
        <fullName evidence="7">Integrase family protein</fullName>
    </submittedName>
</protein>
<dbReference type="InterPro" id="IPR010998">
    <property type="entry name" value="Integrase_recombinase_N"/>
</dbReference>
<feature type="domain" description="Tyr recombinase" evidence="5">
    <location>
        <begin position="171"/>
        <end position="336"/>
    </location>
</feature>
<name>G0JSR7_9PROT</name>
<dbReference type="HOGENOM" id="CLU_027562_32_1_6"/>
<organism evidence="7 8">
    <name type="scientific">Acidithiobacillus ferrivorans SS3</name>
    <dbReference type="NCBI Taxonomy" id="743299"/>
    <lineage>
        <taxon>Bacteria</taxon>
        <taxon>Pseudomonadati</taxon>
        <taxon>Pseudomonadota</taxon>
        <taxon>Acidithiobacillia</taxon>
        <taxon>Acidithiobacillales</taxon>
        <taxon>Acidithiobacillaceae</taxon>
        <taxon>Acidithiobacillus</taxon>
    </lineage>
</organism>
<dbReference type="GO" id="GO:0006310">
    <property type="term" value="P:DNA recombination"/>
    <property type="evidence" value="ECO:0007669"/>
    <property type="project" value="UniProtKB-KW"/>
</dbReference>
<evidence type="ECO:0000313" key="8">
    <source>
        <dbReference type="Proteomes" id="UP000009220"/>
    </source>
</evidence>
<evidence type="ECO:0000256" key="1">
    <source>
        <dbReference type="ARBA" id="ARBA00022908"/>
    </source>
</evidence>
<dbReference type="Pfam" id="PF00589">
    <property type="entry name" value="Phage_integrase"/>
    <property type="match status" value="1"/>
</dbReference>
<sequence length="364" mass="40819">MATINARKGPDANNKLVIIGWQAIIRKRGHPSQTRTFRTKRDAEAWAKVTESEMLRGVWLDRSEAESTTLGEALQRYADEISINKKGSAQELCRIRQWLERPISKRTLNTLRGKDFAAYVKSRLNEGVSPNTVRLELAIVGNLFTVAAREWGMESLVNPMRPIKLPAPAKGRNRRIQPGEWGALIAQLPYPHDHAVVLLVETAMRRGELSGMRWEDVQWTAPSILLQDTKNGESREVPLSRAALQILHDLGGTPKATGSVWKTMATHSFSQAFIRACDRASIEDLRLHDLRHEAASRLFEKGLNPMQVAAITGHKTLQMLKRYTHLRAERLSENAGVKDAEGPVKTDSGHWVAQMPVSIQEPIT</sequence>
<dbReference type="GO" id="GO:0003677">
    <property type="term" value="F:DNA binding"/>
    <property type="evidence" value="ECO:0007669"/>
    <property type="project" value="UniProtKB-UniRule"/>
</dbReference>
<reference evidence="7 8" key="1">
    <citation type="journal article" date="2011" name="J. Bacteriol.">
        <title>Draft genome of the psychrotolerant acidophile Acidithiobacillus ferrivorans SS3.</title>
        <authorList>
            <person name="Liljeqvist M."/>
            <person name="Valdes J."/>
            <person name="Holmes D.S."/>
            <person name="Dopson M."/>
        </authorList>
    </citation>
    <scope>NUCLEOTIDE SEQUENCE [LARGE SCALE GENOMIC DNA]</scope>
    <source>
        <strain evidence="7 8">SS3</strain>
    </source>
</reference>
<dbReference type="InterPro" id="IPR044068">
    <property type="entry name" value="CB"/>
</dbReference>
<evidence type="ECO:0000256" key="2">
    <source>
        <dbReference type="ARBA" id="ARBA00023125"/>
    </source>
</evidence>
<dbReference type="PANTHER" id="PTHR30349:SF94">
    <property type="entry name" value="INTEGRASE_RECOMBINASE HI_1414-RELATED"/>
    <property type="match status" value="1"/>
</dbReference>
<dbReference type="STRING" id="743299.Acife_0402"/>
<dbReference type="InterPro" id="IPR002104">
    <property type="entry name" value="Integrase_catalytic"/>
</dbReference>
<keyword evidence="3" id="KW-0233">DNA recombination</keyword>
<accession>G0JSR7</accession>
<evidence type="ECO:0000259" key="6">
    <source>
        <dbReference type="PROSITE" id="PS51900"/>
    </source>
</evidence>
<dbReference type="Gene3D" id="1.10.443.10">
    <property type="entry name" value="Intergrase catalytic core"/>
    <property type="match status" value="1"/>
</dbReference>
<proteinExistence type="predicted"/>
<dbReference type="KEGG" id="afi:Acife_0402"/>
<evidence type="ECO:0000256" key="3">
    <source>
        <dbReference type="ARBA" id="ARBA00023172"/>
    </source>
</evidence>
<dbReference type="InterPro" id="IPR011010">
    <property type="entry name" value="DNA_brk_join_enz"/>
</dbReference>
<dbReference type="eggNOG" id="COG0582">
    <property type="taxonomic scope" value="Bacteria"/>
</dbReference>
<dbReference type="SUPFAM" id="SSF56349">
    <property type="entry name" value="DNA breaking-rejoining enzymes"/>
    <property type="match status" value="1"/>
</dbReference>
<dbReference type="PROSITE" id="PS51900">
    <property type="entry name" value="CB"/>
    <property type="match status" value="1"/>
</dbReference>
<dbReference type="CDD" id="cd00796">
    <property type="entry name" value="INT_Rci_Hp1_C"/>
    <property type="match status" value="1"/>
</dbReference>
<evidence type="ECO:0000313" key="7">
    <source>
        <dbReference type="EMBL" id="AEM46624.1"/>
    </source>
</evidence>
<gene>
    <name evidence="7" type="ORF">Acife_0402</name>
</gene>
<evidence type="ECO:0000256" key="4">
    <source>
        <dbReference type="PROSITE-ProRule" id="PRU01248"/>
    </source>
</evidence>
<keyword evidence="2 4" id="KW-0238">DNA-binding</keyword>
<dbReference type="EMBL" id="CP002985">
    <property type="protein sequence ID" value="AEM46624.1"/>
    <property type="molecule type" value="Genomic_DNA"/>
</dbReference>
<dbReference type="AlphaFoldDB" id="G0JSR7"/>
<dbReference type="InterPro" id="IPR050090">
    <property type="entry name" value="Tyrosine_recombinase_XerCD"/>
</dbReference>
<dbReference type="PROSITE" id="PS51898">
    <property type="entry name" value="TYR_RECOMBINASE"/>
    <property type="match status" value="1"/>
</dbReference>
<feature type="domain" description="Core-binding (CB)" evidence="6">
    <location>
        <begin position="68"/>
        <end position="148"/>
    </location>
</feature>